<evidence type="ECO:0000313" key="2">
    <source>
        <dbReference type="Proteomes" id="UP000258309"/>
    </source>
</evidence>
<feature type="non-terminal residue" evidence="1">
    <location>
        <position position="196"/>
    </location>
</feature>
<proteinExistence type="predicted"/>
<dbReference type="EMBL" id="NCSJ02000013">
    <property type="protein sequence ID" value="RFU35022.1"/>
    <property type="molecule type" value="Genomic_DNA"/>
</dbReference>
<dbReference type="Proteomes" id="UP000258309">
    <property type="component" value="Unassembled WGS sequence"/>
</dbReference>
<organism evidence="1 2">
    <name type="scientific">Scytalidium lignicola</name>
    <name type="common">Hyphomycete</name>
    <dbReference type="NCBI Taxonomy" id="5539"/>
    <lineage>
        <taxon>Eukaryota</taxon>
        <taxon>Fungi</taxon>
        <taxon>Dikarya</taxon>
        <taxon>Ascomycota</taxon>
        <taxon>Pezizomycotina</taxon>
        <taxon>Leotiomycetes</taxon>
        <taxon>Leotiomycetes incertae sedis</taxon>
        <taxon>Scytalidium</taxon>
    </lineage>
</organism>
<dbReference type="OrthoDB" id="5426829at2759"/>
<comment type="caution">
    <text evidence="1">The sequence shown here is derived from an EMBL/GenBank/DDBJ whole genome shotgun (WGS) entry which is preliminary data.</text>
</comment>
<gene>
    <name evidence="1" type="ORF">B7463_g1281</name>
</gene>
<reference evidence="1 2" key="1">
    <citation type="submission" date="2018-05" db="EMBL/GenBank/DDBJ databases">
        <title>Draft genome sequence of Scytalidium lignicola DSM 105466, a ubiquitous saprotrophic fungus.</title>
        <authorList>
            <person name="Buettner E."/>
            <person name="Gebauer A.M."/>
            <person name="Hofrichter M."/>
            <person name="Liers C."/>
            <person name="Kellner H."/>
        </authorList>
    </citation>
    <scope>NUCLEOTIDE SEQUENCE [LARGE SCALE GENOMIC DNA]</scope>
    <source>
        <strain evidence="1 2">DSM 105466</strain>
    </source>
</reference>
<keyword evidence="2" id="KW-1185">Reference proteome</keyword>
<feature type="non-terminal residue" evidence="1">
    <location>
        <position position="1"/>
    </location>
</feature>
<dbReference type="AlphaFoldDB" id="A0A3E2HP85"/>
<accession>A0A3E2HP85</accession>
<protein>
    <submittedName>
        <fullName evidence="1">Uncharacterized protein</fullName>
    </submittedName>
</protein>
<sequence length="196" mass="21370">MLLPLAAIVSVALGAPVVSEFHYVHSVNTTKELRRWNYSTPIVFNGVEIGVNALGETATAGTVHALTDGHHFYQRDWFLTSANGASWEYLPGLRENFTSQKNTKRQFEEDIAWMVFNGNVGPIAPTQDLAVGAGGVLESVESVFAQPDLTEIGWDVISDSSSIIIDFIDDGEFITSSTALIGDLVDIFVNALDIFF</sequence>
<name>A0A3E2HP85_SCYLI</name>
<evidence type="ECO:0000313" key="1">
    <source>
        <dbReference type="EMBL" id="RFU35022.1"/>
    </source>
</evidence>